<name>A0A6I9QGY4_ELAGV</name>
<keyword evidence="1" id="KW-0812">Transmembrane</keyword>
<dbReference type="InParanoid" id="A0A6I9QGY4"/>
<dbReference type="Proteomes" id="UP000504607">
    <property type="component" value="Unplaced"/>
</dbReference>
<feature type="transmembrane region" description="Helical" evidence="1">
    <location>
        <begin position="349"/>
        <end position="374"/>
    </location>
</feature>
<accession>A0A6I9QGY4</accession>
<evidence type="ECO:0000256" key="1">
    <source>
        <dbReference type="SAM" id="Phobius"/>
    </source>
</evidence>
<dbReference type="OrthoDB" id="419711at2759"/>
<keyword evidence="1" id="KW-1133">Transmembrane helix</keyword>
<feature type="transmembrane region" description="Helical" evidence="1">
    <location>
        <begin position="167"/>
        <end position="190"/>
    </location>
</feature>
<dbReference type="PANTHER" id="PTHR12242:SF22">
    <property type="entry name" value="OS02G0130600 PROTEIN"/>
    <property type="match status" value="1"/>
</dbReference>
<proteinExistence type="predicted"/>
<keyword evidence="2" id="KW-1185">Reference proteome</keyword>
<dbReference type="KEGG" id="egu:105035260"/>
<sequence>MSRDISSSYTFYYLSGTQHIGRTFLAGEEEELQNSPNTSSHPKPRPSPFNWFAINMRKLSGFSVRFSSSGSNLSSFTEMLSMEGPSENSWQPVVTADTTTRDYWLNWRVLLCGIWVLSCMIIAAILIWKYEGSNSEREERAETQQETLGTLYEDESWRPCLKEIHPAWLLAFRVTAFFILLALLVVNAVMDGGDIFYYYTQWTFVLVTVYFGLGSLLSIYGCHQYLNEVGGDKLDLVRPDAERGTYMAPGIEDNSNTHDSVKISGFQSEDNIREIAGFWGYLFQIIYQTNAGAVMLTDCVFWLIIFPFLAVKDYSLNFLLIGMHSVNAVFLVGDTALNSLRFPWFRIAYFLLWTATYVIFQWVVHACVSIWWPYPFLDLSSPHAPIWYFVVALMHIPCYAVFPLIIKLKHALLARWFPQSYHDMR</sequence>
<evidence type="ECO:0000313" key="2">
    <source>
        <dbReference type="Proteomes" id="UP000504607"/>
    </source>
</evidence>
<dbReference type="AlphaFoldDB" id="A0A6I9QGY4"/>
<dbReference type="GO" id="GO:0016020">
    <property type="term" value="C:membrane"/>
    <property type="evidence" value="ECO:0007669"/>
    <property type="project" value="TreeGrafter"/>
</dbReference>
<feature type="transmembrane region" description="Helical" evidence="1">
    <location>
        <begin position="196"/>
        <end position="220"/>
    </location>
</feature>
<reference evidence="3" key="1">
    <citation type="submission" date="2025-08" db="UniProtKB">
        <authorList>
            <consortium name="RefSeq"/>
        </authorList>
    </citation>
    <scope>IDENTIFICATION</scope>
</reference>
<keyword evidence="1" id="KW-0472">Membrane</keyword>
<evidence type="ECO:0000313" key="3">
    <source>
        <dbReference type="RefSeq" id="XP_010909066.1"/>
    </source>
</evidence>
<dbReference type="PANTHER" id="PTHR12242">
    <property type="entry name" value="OS02G0130600 PROTEIN-RELATED"/>
    <property type="match status" value="1"/>
</dbReference>
<dbReference type="GeneID" id="105035260"/>
<gene>
    <name evidence="3" type="primary">LOC105035260</name>
</gene>
<feature type="transmembrane region" description="Helical" evidence="1">
    <location>
        <begin position="107"/>
        <end position="128"/>
    </location>
</feature>
<organism evidence="2 3">
    <name type="scientific">Elaeis guineensis var. tenera</name>
    <name type="common">Oil palm</name>
    <dbReference type="NCBI Taxonomy" id="51953"/>
    <lineage>
        <taxon>Eukaryota</taxon>
        <taxon>Viridiplantae</taxon>
        <taxon>Streptophyta</taxon>
        <taxon>Embryophyta</taxon>
        <taxon>Tracheophyta</taxon>
        <taxon>Spermatophyta</taxon>
        <taxon>Magnoliopsida</taxon>
        <taxon>Liliopsida</taxon>
        <taxon>Arecaceae</taxon>
        <taxon>Arecoideae</taxon>
        <taxon>Cocoseae</taxon>
        <taxon>Elaeidinae</taxon>
        <taxon>Elaeis</taxon>
    </lineage>
</organism>
<dbReference type="RefSeq" id="XP_010909066.1">
    <property type="nucleotide sequence ID" value="XM_010910764.3"/>
</dbReference>
<feature type="transmembrane region" description="Helical" evidence="1">
    <location>
        <begin position="386"/>
        <end position="406"/>
    </location>
</feature>
<protein>
    <submittedName>
        <fullName evidence="3">Uncharacterized protein LOC105035260 isoform X1</fullName>
    </submittedName>
</protein>
<feature type="transmembrane region" description="Helical" evidence="1">
    <location>
        <begin position="291"/>
        <end position="310"/>
    </location>
</feature>
<dbReference type="FunCoup" id="A0A6I9QGY4">
    <property type="interactions" value="15"/>
</dbReference>